<keyword evidence="1" id="KW-1003">Cell membrane</keyword>
<accession>A0A2K8NB91</accession>
<evidence type="ECO:0000313" key="9">
    <source>
        <dbReference type="Proteomes" id="UP000502196"/>
    </source>
</evidence>
<dbReference type="Proteomes" id="UP000231932">
    <property type="component" value="Chromosome"/>
</dbReference>
<feature type="transmembrane region" description="Helical" evidence="5">
    <location>
        <begin position="33"/>
        <end position="51"/>
    </location>
</feature>
<evidence type="ECO:0000313" key="7">
    <source>
        <dbReference type="EMBL" id="CAB3395149.1"/>
    </source>
</evidence>
<dbReference type="EMBL" id="CP024955">
    <property type="protein sequence ID" value="ATY86594.1"/>
    <property type="molecule type" value="Genomic_DNA"/>
</dbReference>
<keyword evidence="8" id="KW-1185">Reference proteome</keyword>
<organism evidence="6 8">
    <name type="scientific">Kyrpidia spormannii</name>
    <dbReference type="NCBI Taxonomy" id="2055160"/>
    <lineage>
        <taxon>Bacteria</taxon>
        <taxon>Bacillati</taxon>
        <taxon>Bacillota</taxon>
        <taxon>Bacilli</taxon>
        <taxon>Bacillales</taxon>
        <taxon>Alicyclobacillaceae</taxon>
        <taxon>Kyrpidia</taxon>
    </lineage>
</organism>
<evidence type="ECO:0000256" key="5">
    <source>
        <dbReference type="SAM" id="Phobius"/>
    </source>
</evidence>
<feature type="transmembrane region" description="Helical" evidence="5">
    <location>
        <begin position="9"/>
        <end position="27"/>
    </location>
</feature>
<gene>
    <name evidence="7" type="ORF">COOX1_2765</name>
    <name evidence="6" type="ORF">CVV65_12665</name>
</gene>
<keyword evidence="2 5" id="KW-0812">Transmembrane</keyword>
<dbReference type="OrthoDB" id="1653848at2"/>
<reference evidence="7 9" key="3">
    <citation type="submission" date="2020-04" db="EMBL/GenBank/DDBJ databases">
        <authorList>
            <person name="Hogendoorn C."/>
        </authorList>
    </citation>
    <scope>NUCLEOTIDE SEQUENCE [LARGE SCALE GENOMIC DNA]</scope>
    <source>
        <strain evidence="7">COOX1</strain>
    </source>
</reference>
<reference evidence="8" key="1">
    <citation type="submission" date="2017-11" db="EMBL/GenBank/DDBJ databases">
        <title>Complete Genome Sequence of Kyrpidia sp. Strain EA-1, a thermophilic, hydrogen-oxidizing Bacterium, isolated from the Azores.</title>
        <authorList>
            <person name="Reiner J.E."/>
            <person name="Lapp C.J."/>
            <person name="Bunk B."/>
            <person name="Gescher J."/>
        </authorList>
    </citation>
    <scope>NUCLEOTIDE SEQUENCE [LARGE SCALE GENOMIC DNA]</scope>
    <source>
        <strain evidence="8">EA-1</strain>
    </source>
</reference>
<name>A0A2K8NB91_9BACL</name>
<sequence>MKLNRLRNIALLLIFVSFAVMYLGVFWPHTVLPFTLAAGFLILMWAIGIYFRVGAVSMRLPQVECPNCHRVTKMIGREDGCMYCGTPVHLPEEQQEQR</sequence>
<evidence type="ECO:0000256" key="2">
    <source>
        <dbReference type="ARBA" id="ARBA00022692"/>
    </source>
</evidence>
<proteinExistence type="predicted"/>
<reference evidence="6" key="2">
    <citation type="journal article" date="2018" name="Genome Announc.">
        <title>Complete Genome Sequence of Kyrpidia sp. Strain EA-1, a Thermophilic Knallgas Bacterium, Isolated from the Azores.</title>
        <authorList>
            <person name="Reiner J.E."/>
            <person name="Lapp C.J."/>
            <person name="Bunk B."/>
            <person name="Sproer C."/>
            <person name="Overmann J."/>
            <person name="Gescher J."/>
        </authorList>
    </citation>
    <scope>NUCLEOTIDE SEQUENCE</scope>
    <source>
        <strain evidence="6">EA-1</strain>
    </source>
</reference>
<protein>
    <submittedName>
        <fullName evidence="6">Uncharacterized protein</fullName>
    </submittedName>
</protein>
<dbReference type="KEGG" id="kyr:CVV65_12665"/>
<evidence type="ECO:0000256" key="3">
    <source>
        <dbReference type="ARBA" id="ARBA00022989"/>
    </source>
</evidence>
<dbReference type="InterPro" id="IPR020912">
    <property type="entry name" value="UPF0295"/>
</dbReference>
<evidence type="ECO:0000313" key="6">
    <source>
        <dbReference type="EMBL" id="ATY86594.1"/>
    </source>
</evidence>
<dbReference type="Pfam" id="PF11023">
    <property type="entry name" value="DUF2614"/>
    <property type="match status" value="1"/>
</dbReference>
<dbReference type="NCBIfam" id="NF002796">
    <property type="entry name" value="PRK02935.1"/>
    <property type="match status" value="1"/>
</dbReference>
<evidence type="ECO:0000256" key="1">
    <source>
        <dbReference type="ARBA" id="ARBA00022475"/>
    </source>
</evidence>
<dbReference type="AlphaFoldDB" id="A0A2K8NB91"/>
<keyword evidence="3 5" id="KW-1133">Transmembrane helix</keyword>
<dbReference type="Proteomes" id="UP000502196">
    <property type="component" value="Chromosome"/>
</dbReference>
<evidence type="ECO:0000313" key="8">
    <source>
        <dbReference type="Proteomes" id="UP000231932"/>
    </source>
</evidence>
<keyword evidence="4 5" id="KW-0472">Membrane</keyword>
<evidence type="ECO:0000256" key="4">
    <source>
        <dbReference type="ARBA" id="ARBA00023136"/>
    </source>
</evidence>
<dbReference type="EMBL" id="LR792683">
    <property type="protein sequence ID" value="CAB3395149.1"/>
    <property type="molecule type" value="Genomic_DNA"/>
</dbReference>